<keyword evidence="4" id="KW-0489">Methyltransferase</keyword>
<feature type="domain" description="Methylated-DNA-[protein]-cysteine S-methyltransferase DNA binding" evidence="10">
    <location>
        <begin position="109"/>
        <end position="187"/>
    </location>
</feature>
<name>A0A381RQ86_9ZZZZ</name>
<evidence type="ECO:0000256" key="5">
    <source>
        <dbReference type="ARBA" id="ARBA00022679"/>
    </source>
</evidence>
<dbReference type="PROSITE" id="PS00374">
    <property type="entry name" value="MGMT"/>
    <property type="match status" value="1"/>
</dbReference>
<dbReference type="EC" id="2.1.1.63" evidence="3"/>
<feature type="region of interest" description="Disordered" evidence="9">
    <location>
        <begin position="1"/>
        <end position="25"/>
    </location>
</feature>
<dbReference type="AlphaFoldDB" id="A0A381RQ86"/>
<dbReference type="Pfam" id="PF01035">
    <property type="entry name" value="DNA_binding_1"/>
    <property type="match status" value="1"/>
</dbReference>
<evidence type="ECO:0000256" key="7">
    <source>
        <dbReference type="ARBA" id="ARBA00023204"/>
    </source>
</evidence>
<dbReference type="GO" id="GO:0006281">
    <property type="term" value="P:DNA repair"/>
    <property type="evidence" value="ECO:0007669"/>
    <property type="project" value="UniProtKB-KW"/>
</dbReference>
<dbReference type="GO" id="GO:0003908">
    <property type="term" value="F:methylated-DNA-[protein]-cysteine S-methyltransferase activity"/>
    <property type="evidence" value="ECO:0007669"/>
    <property type="project" value="UniProtKB-EC"/>
</dbReference>
<dbReference type="InterPro" id="IPR036217">
    <property type="entry name" value="MethylDNA_cys_MeTrfase_DNAb"/>
</dbReference>
<comment type="similarity">
    <text evidence="2">Belongs to the MGMT family.</text>
</comment>
<keyword evidence="6" id="KW-0227">DNA damage</keyword>
<evidence type="ECO:0000256" key="8">
    <source>
        <dbReference type="ARBA" id="ARBA00049348"/>
    </source>
</evidence>
<comment type="catalytic activity">
    <reaction evidence="8">
        <text>a 6-O-methyl-2'-deoxyguanosine in DNA + L-cysteinyl-[protein] = S-methyl-L-cysteinyl-[protein] + a 2'-deoxyguanosine in DNA</text>
        <dbReference type="Rhea" id="RHEA:24000"/>
        <dbReference type="Rhea" id="RHEA-COMP:10131"/>
        <dbReference type="Rhea" id="RHEA-COMP:10132"/>
        <dbReference type="Rhea" id="RHEA-COMP:11367"/>
        <dbReference type="Rhea" id="RHEA-COMP:11368"/>
        <dbReference type="ChEBI" id="CHEBI:29950"/>
        <dbReference type="ChEBI" id="CHEBI:82612"/>
        <dbReference type="ChEBI" id="CHEBI:85445"/>
        <dbReference type="ChEBI" id="CHEBI:85448"/>
        <dbReference type="EC" id="2.1.1.63"/>
    </reaction>
</comment>
<dbReference type="FunFam" id="1.10.10.10:FF:000214">
    <property type="entry name" value="Methylated-DNA--protein-cysteine methyltransferase"/>
    <property type="match status" value="1"/>
</dbReference>
<dbReference type="CDD" id="cd06445">
    <property type="entry name" value="ATase"/>
    <property type="match status" value="1"/>
</dbReference>
<keyword evidence="7" id="KW-0234">DNA repair</keyword>
<dbReference type="PANTHER" id="PTHR10815">
    <property type="entry name" value="METHYLATED-DNA--PROTEIN-CYSTEINE METHYLTRANSFERASE"/>
    <property type="match status" value="1"/>
</dbReference>
<gene>
    <name evidence="11" type="ORF">METZ01_LOCUS46926</name>
</gene>
<dbReference type="GO" id="GO:0032259">
    <property type="term" value="P:methylation"/>
    <property type="evidence" value="ECO:0007669"/>
    <property type="project" value="UniProtKB-KW"/>
</dbReference>
<evidence type="ECO:0000256" key="4">
    <source>
        <dbReference type="ARBA" id="ARBA00022603"/>
    </source>
</evidence>
<comment type="catalytic activity">
    <reaction evidence="1">
        <text>a 4-O-methyl-thymidine in DNA + L-cysteinyl-[protein] = a thymidine in DNA + S-methyl-L-cysteinyl-[protein]</text>
        <dbReference type="Rhea" id="RHEA:53428"/>
        <dbReference type="Rhea" id="RHEA-COMP:10131"/>
        <dbReference type="Rhea" id="RHEA-COMP:10132"/>
        <dbReference type="Rhea" id="RHEA-COMP:13555"/>
        <dbReference type="Rhea" id="RHEA-COMP:13556"/>
        <dbReference type="ChEBI" id="CHEBI:29950"/>
        <dbReference type="ChEBI" id="CHEBI:82612"/>
        <dbReference type="ChEBI" id="CHEBI:137386"/>
        <dbReference type="ChEBI" id="CHEBI:137387"/>
        <dbReference type="EC" id="2.1.1.63"/>
    </reaction>
</comment>
<reference evidence="11" key="1">
    <citation type="submission" date="2018-05" db="EMBL/GenBank/DDBJ databases">
        <authorList>
            <person name="Lanie J.A."/>
            <person name="Ng W.-L."/>
            <person name="Kazmierczak K.M."/>
            <person name="Andrzejewski T.M."/>
            <person name="Davidsen T.M."/>
            <person name="Wayne K.J."/>
            <person name="Tettelin H."/>
            <person name="Glass J.I."/>
            <person name="Rusch D."/>
            <person name="Podicherti R."/>
            <person name="Tsui H.-C.T."/>
            <person name="Winkler M.E."/>
        </authorList>
    </citation>
    <scope>NUCLEOTIDE SEQUENCE</scope>
</reference>
<dbReference type="PANTHER" id="PTHR10815:SF13">
    <property type="entry name" value="METHYLATED-DNA--PROTEIN-CYSTEINE METHYLTRANSFERASE"/>
    <property type="match status" value="1"/>
</dbReference>
<keyword evidence="5" id="KW-0808">Transferase</keyword>
<organism evidence="11">
    <name type="scientific">marine metagenome</name>
    <dbReference type="NCBI Taxonomy" id="408172"/>
    <lineage>
        <taxon>unclassified sequences</taxon>
        <taxon>metagenomes</taxon>
        <taxon>ecological metagenomes</taxon>
    </lineage>
</organism>
<evidence type="ECO:0000259" key="10">
    <source>
        <dbReference type="Pfam" id="PF01035"/>
    </source>
</evidence>
<dbReference type="EMBL" id="UINC01002201">
    <property type="protein sequence ID" value="SUZ94072.1"/>
    <property type="molecule type" value="Genomic_DNA"/>
</dbReference>
<accession>A0A381RQ86</accession>
<dbReference type="InterPro" id="IPR001497">
    <property type="entry name" value="MethylDNA_cys_MeTrfase_AS"/>
</dbReference>
<dbReference type="Gene3D" id="1.10.10.10">
    <property type="entry name" value="Winged helix-like DNA-binding domain superfamily/Winged helix DNA-binding domain"/>
    <property type="match status" value="1"/>
</dbReference>
<protein>
    <recommendedName>
        <fullName evidence="3">methylated-DNA--[protein]-cysteine S-methyltransferase</fullName>
        <ecNumber evidence="3">2.1.1.63</ecNumber>
    </recommendedName>
</protein>
<evidence type="ECO:0000256" key="2">
    <source>
        <dbReference type="ARBA" id="ARBA00008711"/>
    </source>
</evidence>
<evidence type="ECO:0000256" key="6">
    <source>
        <dbReference type="ARBA" id="ARBA00022763"/>
    </source>
</evidence>
<evidence type="ECO:0000313" key="11">
    <source>
        <dbReference type="EMBL" id="SUZ94072.1"/>
    </source>
</evidence>
<dbReference type="InterPro" id="IPR036388">
    <property type="entry name" value="WH-like_DNA-bd_sf"/>
</dbReference>
<dbReference type="SUPFAM" id="SSF46767">
    <property type="entry name" value="Methylated DNA-protein cysteine methyltransferase, C-terminal domain"/>
    <property type="match status" value="1"/>
</dbReference>
<proteinExistence type="inferred from homology"/>
<dbReference type="NCBIfam" id="TIGR00589">
    <property type="entry name" value="ogt"/>
    <property type="match status" value="1"/>
</dbReference>
<evidence type="ECO:0000256" key="1">
    <source>
        <dbReference type="ARBA" id="ARBA00001286"/>
    </source>
</evidence>
<sequence length="195" mass="20927">MTETLEATEVGEEGERGASGTQPEPLDEIAQVAGPVGGLWIAHNDHGICGSAFANLITFARFREELHDRTGRPAARSDALPDDLYDAIERAFATGRRDELTFDFEGATPFQQSVWEACLGVPAGETRTYAEIATVIHRPNAVRAVGTALGSNPIPVLVPCHRVLRTDGSLGGYAFGELVKQKLLDREVERATAAA</sequence>
<evidence type="ECO:0000256" key="9">
    <source>
        <dbReference type="SAM" id="MobiDB-lite"/>
    </source>
</evidence>
<dbReference type="InterPro" id="IPR014048">
    <property type="entry name" value="MethylDNA_cys_MeTrfase_DNA-bd"/>
</dbReference>
<evidence type="ECO:0000256" key="3">
    <source>
        <dbReference type="ARBA" id="ARBA00011918"/>
    </source>
</evidence>